<dbReference type="GO" id="GO:0007129">
    <property type="term" value="P:homologous chromosome pairing at meiosis"/>
    <property type="evidence" value="ECO:0007669"/>
    <property type="project" value="TreeGrafter"/>
</dbReference>
<gene>
    <name evidence="4" type="ORF">D9757_003716</name>
</gene>
<evidence type="ECO:0000313" key="4">
    <source>
        <dbReference type="EMBL" id="KAF5389892.1"/>
    </source>
</evidence>
<organism evidence="4 5">
    <name type="scientific">Collybiopsis confluens</name>
    <dbReference type="NCBI Taxonomy" id="2823264"/>
    <lineage>
        <taxon>Eukaryota</taxon>
        <taxon>Fungi</taxon>
        <taxon>Dikarya</taxon>
        <taxon>Basidiomycota</taxon>
        <taxon>Agaricomycotina</taxon>
        <taxon>Agaricomycetes</taxon>
        <taxon>Agaricomycetidae</taxon>
        <taxon>Agaricales</taxon>
        <taxon>Marasmiineae</taxon>
        <taxon>Omphalotaceae</taxon>
        <taxon>Collybiopsis</taxon>
    </lineage>
</organism>
<keyword evidence="1" id="KW-0469">Meiosis</keyword>
<feature type="compositionally biased region" description="Low complexity" evidence="2">
    <location>
        <begin position="360"/>
        <end position="373"/>
    </location>
</feature>
<evidence type="ECO:0000256" key="2">
    <source>
        <dbReference type="SAM" id="MobiDB-lite"/>
    </source>
</evidence>
<dbReference type="GO" id="GO:0016925">
    <property type="term" value="P:protein sumoylation"/>
    <property type="evidence" value="ECO:0007669"/>
    <property type="project" value="TreeGrafter"/>
</dbReference>
<dbReference type="PANTHER" id="PTHR22663">
    <property type="entry name" value="RING FINGER PROTEIN NARYA-RELATED"/>
    <property type="match status" value="1"/>
</dbReference>
<dbReference type="AlphaFoldDB" id="A0A8H5HUN7"/>
<dbReference type="InterPro" id="IPR042123">
    <property type="entry name" value="Zip3/RNF212-like"/>
</dbReference>
<evidence type="ECO:0000259" key="3">
    <source>
        <dbReference type="Pfam" id="PF14634"/>
    </source>
</evidence>
<proteinExistence type="predicted"/>
<feature type="region of interest" description="Disordered" evidence="2">
    <location>
        <begin position="260"/>
        <end position="395"/>
    </location>
</feature>
<feature type="region of interest" description="Disordered" evidence="2">
    <location>
        <begin position="141"/>
        <end position="176"/>
    </location>
</feature>
<dbReference type="Proteomes" id="UP000518752">
    <property type="component" value="Unassembled WGS sequence"/>
</dbReference>
<feature type="compositionally biased region" description="Polar residues" evidence="2">
    <location>
        <begin position="277"/>
        <end position="287"/>
    </location>
</feature>
<dbReference type="Pfam" id="PF14634">
    <property type="entry name" value="zf-RING_5"/>
    <property type="match status" value="1"/>
</dbReference>
<dbReference type="InterPro" id="IPR001841">
    <property type="entry name" value="Znf_RING"/>
</dbReference>
<evidence type="ECO:0000313" key="5">
    <source>
        <dbReference type="Proteomes" id="UP000518752"/>
    </source>
</evidence>
<dbReference type="GO" id="GO:0007131">
    <property type="term" value="P:reciprocal meiotic recombination"/>
    <property type="evidence" value="ECO:0007669"/>
    <property type="project" value="InterPro"/>
</dbReference>
<dbReference type="GO" id="GO:0019789">
    <property type="term" value="F:SUMO transferase activity"/>
    <property type="evidence" value="ECO:0007669"/>
    <property type="project" value="InterPro"/>
</dbReference>
<accession>A0A8H5HUN7</accession>
<evidence type="ECO:0000256" key="1">
    <source>
        <dbReference type="ARBA" id="ARBA00023254"/>
    </source>
</evidence>
<name>A0A8H5HUN7_9AGAR</name>
<dbReference type="GO" id="GO:0000795">
    <property type="term" value="C:synaptonemal complex"/>
    <property type="evidence" value="ECO:0007669"/>
    <property type="project" value="InterPro"/>
</dbReference>
<feature type="domain" description="RING-type" evidence="3">
    <location>
        <begin position="16"/>
        <end position="57"/>
    </location>
</feature>
<dbReference type="EMBL" id="JAACJN010000019">
    <property type="protein sequence ID" value="KAF5389892.1"/>
    <property type="molecule type" value="Genomic_DNA"/>
</dbReference>
<keyword evidence="5" id="KW-1185">Reference proteome</keyword>
<reference evidence="4 5" key="1">
    <citation type="journal article" date="2020" name="ISME J.">
        <title>Uncovering the hidden diversity of litter-decomposition mechanisms in mushroom-forming fungi.</title>
        <authorList>
            <person name="Floudas D."/>
            <person name="Bentzer J."/>
            <person name="Ahren D."/>
            <person name="Johansson T."/>
            <person name="Persson P."/>
            <person name="Tunlid A."/>
        </authorList>
    </citation>
    <scope>NUCLEOTIDE SEQUENCE [LARGE SCALE GENOMIC DNA]</scope>
    <source>
        <strain evidence="4 5">CBS 406.79</strain>
    </source>
</reference>
<dbReference type="OrthoDB" id="2535391at2759"/>
<feature type="compositionally biased region" description="Polar residues" evidence="2">
    <location>
        <begin position="153"/>
        <end position="176"/>
    </location>
</feature>
<dbReference type="PANTHER" id="PTHR22663:SF17">
    <property type="entry name" value="RING FINGER PROTEIN NARYA-RELATED"/>
    <property type="match status" value="1"/>
</dbReference>
<feature type="compositionally biased region" description="Polar residues" evidence="2">
    <location>
        <begin position="295"/>
        <end position="318"/>
    </location>
</feature>
<feature type="region of interest" description="Disordered" evidence="2">
    <location>
        <begin position="190"/>
        <end position="225"/>
    </location>
</feature>
<protein>
    <recommendedName>
        <fullName evidence="3">RING-type domain-containing protein</fullName>
    </recommendedName>
</protein>
<comment type="caution">
    <text evidence="4">The sequence shown here is derived from an EMBL/GenBank/DDBJ whole genome shotgun (WGS) entry which is preliminary data.</text>
</comment>
<sequence length="395" mass="43140">MSAESSELGFWEFVCCSKCYLSFSNGAGPTVPFWLTECGHVICNNHLNHDQSCARCGTRGIQLVPLQQDMEPPMSEWFRSVPLILDSAAFAVKFQQDSMAAQIRHLKARQQQFKGYIDKLKRENAQLKQTNEMLNIQLSGIHGPNSLEHEPANYNNSNGKRQMTDLSRASSMSSSPHGAIMPVGPPRITLPPGQHPPQLASNEGTFADENVPPRSQYSERPGSSRFVERFAYSPVKETQMRAPQLSHAQAAPKQFRRPLLNAPSQSRMPPPPVPSKFGSSSDSNTFFSVGEAPASSRNSAGNQTPSLRPATQVQSTNHLLPLNERFPPPPGTPAVNAANNPMNSRRFVPPSSGRSGTFRPVTSHPTVVPSSSTWPQPNYSAGSGSGQRMPFVPGK</sequence>